<comment type="caution">
    <text evidence="2">The sequence shown here is derived from an EMBL/GenBank/DDBJ whole genome shotgun (WGS) entry which is preliminary data.</text>
</comment>
<keyword evidence="3" id="KW-1185">Reference proteome</keyword>
<dbReference type="FunCoup" id="A0A1Y1YED1">
    <property type="interactions" value="226"/>
</dbReference>
<dbReference type="PANTHER" id="PTHR11079">
    <property type="entry name" value="CYTOSINE DEAMINASE FAMILY MEMBER"/>
    <property type="match status" value="1"/>
</dbReference>
<dbReference type="Pfam" id="PF00383">
    <property type="entry name" value="dCMP_cyt_deam_1"/>
    <property type="match status" value="1"/>
</dbReference>
<dbReference type="Proteomes" id="UP000193498">
    <property type="component" value="Unassembled WGS sequence"/>
</dbReference>
<sequence length="160" mass="17909">MSAPSRDQIISNLKRANQVADRAVSLGHHPFGAILVAPDHQTVLLEQVNLNTVEHAESVLARIAFNNYPSDFLWNCTLYTTVEPCAMCSGTQYWANIGRVVYGMSEVRLLELTGSHSENPTMSLPCREVFEKSQKSIHVIGPVEELESEIAEKHLSFWKN</sequence>
<name>A0A1Y1YED1_9FUNG</name>
<dbReference type="Gene3D" id="3.40.140.10">
    <property type="entry name" value="Cytidine Deaminase, domain 2"/>
    <property type="match status" value="1"/>
</dbReference>
<evidence type="ECO:0000313" key="2">
    <source>
        <dbReference type="EMBL" id="ORX96400.1"/>
    </source>
</evidence>
<dbReference type="CDD" id="cd01285">
    <property type="entry name" value="nucleoside_deaminase"/>
    <property type="match status" value="1"/>
</dbReference>
<accession>A0A1Y1YED1</accession>
<dbReference type="InParanoid" id="A0A1Y1YED1"/>
<dbReference type="SUPFAM" id="SSF53927">
    <property type="entry name" value="Cytidine deaminase-like"/>
    <property type="match status" value="1"/>
</dbReference>
<gene>
    <name evidence="2" type="ORF">K493DRAFT_217549</name>
</gene>
<reference evidence="2 3" key="1">
    <citation type="submission" date="2016-07" db="EMBL/GenBank/DDBJ databases">
        <title>Pervasive Adenine N6-methylation of Active Genes in Fungi.</title>
        <authorList>
            <consortium name="DOE Joint Genome Institute"/>
            <person name="Mondo S.J."/>
            <person name="Dannebaum R.O."/>
            <person name="Kuo R.C."/>
            <person name="Labutti K."/>
            <person name="Haridas S."/>
            <person name="Kuo A."/>
            <person name="Salamov A."/>
            <person name="Ahrendt S.R."/>
            <person name="Lipzen A."/>
            <person name="Sullivan W."/>
            <person name="Andreopoulos W.B."/>
            <person name="Clum A."/>
            <person name="Lindquist E."/>
            <person name="Daum C."/>
            <person name="Ramamoorthy G.K."/>
            <person name="Gryganskyi A."/>
            <person name="Culley D."/>
            <person name="Magnuson J.K."/>
            <person name="James T.Y."/>
            <person name="O'Malley M.A."/>
            <person name="Stajich J.E."/>
            <person name="Spatafora J.W."/>
            <person name="Visel A."/>
            <person name="Grigoriev I.V."/>
        </authorList>
    </citation>
    <scope>NUCLEOTIDE SEQUENCE [LARGE SCALE GENOMIC DNA]</scope>
    <source>
        <strain evidence="2 3">CBS 931.73</strain>
    </source>
</reference>
<proteinExistence type="predicted"/>
<dbReference type="PROSITE" id="PS51747">
    <property type="entry name" value="CYT_DCMP_DEAMINASES_2"/>
    <property type="match status" value="1"/>
</dbReference>
<dbReference type="InterPro" id="IPR002125">
    <property type="entry name" value="CMP_dCMP_dom"/>
</dbReference>
<dbReference type="InterPro" id="IPR016193">
    <property type="entry name" value="Cytidine_deaminase-like"/>
</dbReference>
<dbReference type="GO" id="GO:0047974">
    <property type="term" value="F:guanosine deaminase activity"/>
    <property type="evidence" value="ECO:0007669"/>
    <property type="project" value="TreeGrafter"/>
</dbReference>
<dbReference type="EMBL" id="MCFE01000155">
    <property type="protein sequence ID" value="ORX96400.1"/>
    <property type="molecule type" value="Genomic_DNA"/>
</dbReference>
<dbReference type="AlphaFoldDB" id="A0A1Y1YED1"/>
<dbReference type="GO" id="GO:0006152">
    <property type="term" value="P:purine nucleoside catabolic process"/>
    <property type="evidence" value="ECO:0007669"/>
    <property type="project" value="TreeGrafter"/>
</dbReference>
<protein>
    <submittedName>
        <fullName evidence="2">Zinc-binding CMP/dCMP deaminase</fullName>
    </submittedName>
</protein>
<feature type="domain" description="CMP/dCMP-type deaminase" evidence="1">
    <location>
        <begin position="7"/>
        <end position="116"/>
    </location>
</feature>
<organism evidence="2 3">
    <name type="scientific">Basidiobolus meristosporus CBS 931.73</name>
    <dbReference type="NCBI Taxonomy" id="1314790"/>
    <lineage>
        <taxon>Eukaryota</taxon>
        <taxon>Fungi</taxon>
        <taxon>Fungi incertae sedis</taxon>
        <taxon>Zoopagomycota</taxon>
        <taxon>Entomophthoromycotina</taxon>
        <taxon>Basidiobolomycetes</taxon>
        <taxon>Basidiobolales</taxon>
        <taxon>Basidiobolaceae</taxon>
        <taxon>Basidiobolus</taxon>
    </lineage>
</organism>
<evidence type="ECO:0000313" key="3">
    <source>
        <dbReference type="Proteomes" id="UP000193498"/>
    </source>
</evidence>
<dbReference type="STRING" id="1314790.A0A1Y1YED1"/>
<dbReference type="OrthoDB" id="408702at2759"/>
<dbReference type="PANTHER" id="PTHR11079:SF161">
    <property type="entry name" value="CMP_DCMP-TYPE DEAMINASE DOMAIN-CONTAINING PROTEIN"/>
    <property type="match status" value="1"/>
</dbReference>
<evidence type="ECO:0000259" key="1">
    <source>
        <dbReference type="PROSITE" id="PS51747"/>
    </source>
</evidence>